<evidence type="ECO:0000256" key="3">
    <source>
        <dbReference type="ARBA" id="ARBA00022692"/>
    </source>
</evidence>
<evidence type="ECO:0000256" key="5">
    <source>
        <dbReference type="ARBA" id="ARBA00023136"/>
    </source>
</evidence>
<feature type="transmembrane region" description="Helical" evidence="6">
    <location>
        <begin position="320"/>
        <end position="348"/>
    </location>
</feature>
<reference evidence="8 9" key="1">
    <citation type="submission" date="2021-11" db="EMBL/GenBank/DDBJ databases">
        <title>Aliifidinibius sp. nov., a new bacterium isolated from saline soil.</title>
        <authorList>
            <person name="Galisteo C."/>
            <person name="De La Haba R."/>
            <person name="Sanchez-Porro C."/>
            <person name="Ventosa A."/>
        </authorList>
    </citation>
    <scope>NUCLEOTIDE SEQUENCE [LARGE SCALE GENOMIC DNA]</scope>
    <source>
        <strain evidence="8 9">KACC 190600</strain>
    </source>
</reference>
<gene>
    <name evidence="8" type="ORF">LQ318_08395</name>
</gene>
<comment type="subcellular location">
    <subcellularLocation>
        <location evidence="1">Membrane</location>
        <topology evidence="1">Multi-pass membrane protein</topology>
    </subcellularLocation>
</comment>
<feature type="transmembrane region" description="Helical" evidence="6">
    <location>
        <begin position="145"/>
        <end position="171"/>
    </location>
</feature>
<feature type="domain" description="Major facilitator superfamily (MFS) profile" evidence="7">
    <location>
        <begin position="20"/>
        <end position="418"/>
    </location>
</feature>
<dbReference type="EMBL" id="JAJNDC010000002">
    <property type="protein sequence ID" value="MCW9712922.1"/>
    <property type="molecule type" value="Genomic_DNA"/>
</dbReference>
<dbReference type="InterPro" id="IPR020846">
    <property type="entry name" value="MFS_dom"/>
</dbReference>
<evidence type="ECO:0000256" key="4">
    <source>
        <dbReference type="ARBA" id="ARBA00022989"/>
    </source>
</evidence>
<dbReference type="CDD" id="cd17328">
    <property type="entry name" value="MFS_spinster_like"/>
    <property type="match status" value="1"/>
</dbReference>
<feature type="transmembrane region" description="Helical" evidence="6">
    <location>
        <begin position="86"/>
        <end position="106"/>
    </location>
</feature>
<dbReference type="Proteomes" id="UP001207337">
    <property type="component" value="Unassembled WGS sequence"/>
</dbReference>
<feature type="transmembrane region" description="Helical" evidence="6">
    <location>
        <begin position="177"/>
        <end position="195"/>
    </location>
</feature>
<dbReference type="InterPro" id="IPR036259">
    <property type="entry name" value="MFS_trans_sf"/>
</dbReference>
<dbReference type="Gene3D" id="1.20.1250.20">
    <property type="entry name" value="MFS general substrate transporter like domains"/>
    <property type="match status" value="2"/>
</dbReference>
<dbReference type="PANTHER" id="PTHR23505:SF79">
    <property type="entry name" value="PROTEIN SPINSTER"/>
    <property type="match status" value="1"/>
</dbReference>
<keyword evidence="3 6" id="KW-0812">Transmembrane</keyword>
<keyword evidence="4 6" id="KW-1133">Transmembrane helix</keyword>
<evidence type="ECO:0000259" key="7">
    <source>
        <dbReference type="PROSITE" id="PS50850"/>
    </source>
</evidence>
<feature type="transmembrane region" description="Helical" evidence="6">
    <location>
        <begin position="392"/>
        <end position="411"/>
    </location>
</feature>
<feature type="transmembrane region" description="Helical" evidence="6">
    <location>
        <begin position="296"/>
        <end position="314"/>
    </location>
</feature>
<feature type="transmembrane region" description="Helical" evidence="6">
    <location>
        <begin position="266"/>
        <end position="284"/>
    </location>
</feature>
<feature type="transmembrane region" description="Helical" evidence="6">
    <location>
        <begin position="53"/>
        <end position="74"/>
    </location>
</feature>
<feature type="transmembrane region" description="Helical" evidence="6">
    <location>
        <begin position="12"/>
        <end position="33"/>
    </location>
</feature>
<feature type="transmembrane region" description="Helical" evidence="6">
    <location>
        <begin position="232"/>
        <end position="254"/>
    </location>
</feature>
<keyword evidence="5 6" id="KW-0472">Membrane</keyword>
<evidence type="ECO:0000256" key="2">
    <source>
        <dbReference type="ARBA" id="ARBA00022448"/>
    </source>
</evidence>
<evidence type="ECO:0000313" key="9">
    <source>
        <dbReference type="Proteomes" id="UP001207337"/>
    </source>
</evidence>
<name>A0ABT3PYI7_9BACT</name>
<keyword evidence="2" id="KW-0813">Transport</keyword>
<organism evidence="8 9">
    <name type="scientific">Fodinibius salicampi</name>
    <dbReference type="NCBI Taxonomy" id="1920655"/>
    <lineage>
        <taxon>Bacteria</taxon>
        <taxon>Pseudomonadati</taxon>
        <taxon>Balneolota</taxon>
        <taxon>Balneolia</taxon>
        <taxon>Balneolales</taxon>
        <taxon>Balneolaceae</taxon>
        <taxon>Fodinibius</taxon>
    </lineage>
</organism>
<evidence type="ECO:0000256" key="1">
    <source>
        <dbReference type="ARBA" id="ARBA00004141"/>
    </source>
</evidence>
<dbReference type="Pfam" id="PF07690">
    <property type="entry name" value="MFS_1"/>
    <property type="match status" value="1"/>
</dbReference>
<evidence type="ECO:0000256" key="6">
    <source>
        <dbReference type="SAM" id="Phobius"/>
    </source>
</evidence>
<feature type="transmembrane region" description="Helical" evidence="6">
    <location>
        <begin position="360"/>
        <end position="380"/>
    </location>
</feature>
<dbReference type="InterPro" id="IPR011701">
    <property type="entry name" value="MFS"/>
</dbReference>
<dbReference type="PROSITE" id="PS50850">
    <property type="entry name" value="MFS"/>
    <property type="match status" value="1"/>
</dbReference>
<proteinExistence type="predicted"/>
<dbReference type="PANTHER" id="PTHR23505">
    <property type="entry name" value="SPINSTER"/>
    <property type="match status" value="1"/>
</dbReference>
<keyword evidence="9" id="KW-1185">Reference proteome</keyword>
<dbReference type="RefSeq" id="WP_265789265.1">
    <property type="nucleotide sequence ID" value="NZ_BAABRS010000002.1"/>
</dbReference>
<protein>
    <submittedName>
        <fullName evidence="8">MFS transporter</fullName>
    </submittedName>
</protein>
<accession>A0ABT3PYI7</accession>
<evidence type="ECO:0000313" key="8">
    <source>
        <dbReference type="EMBL" id="MCW9712922.1"/>
    </source>
</evidence>
<sequence length="424" mass="46191">MSLPKDQAKKIVSSPYAWVVLGVLTLIYISSFVDRQIIAVLAPQIQDELVLSNFQVGLLYGTAFSFIYAICGIPMGRLADIYSRKLMIISGLVVWSLMTVISGFASSLTFLIVARFFVGISESALSPAVYSLLSDYFRPEQRGTVFSIYAAGIFIGIGVSFLAGGSVAQAYDWRTSLWVVGVPGLLIAVIAWLVIRELPRGITQDNERYEAVSSFREVVTYILRKKTVRYHFLGFSFLAFIGYTILGFIGIVLTDIHNAGALVPQYGWFMMATGLSVMASGWVADRLATRWGGGHRFIMGAVAGLVCLPLYYFGLFAETAITALLLIGFANIISSSYNGVAAAIIQYLVKPNMRALAGGLYLFVISVVGFGIGPPLTGWLMDTFFIGPYGPAKALMLVFTCSGVLGSLCFWRAMKSYDQDTEVG</sequence>
<comment type="caution">
    <text evidence="8">The sequence shown here is derived from an EMBL/GenBank/DDBJ whole genome shotgun (WGS) entry which is preliminary data.</text>
</comment>
<dbReference type="SUPFAM" id="SSF103473">
    <property type="entry name" value="MFS general substrate transporter"/>
    <property type="match status" value="1"/>
</dbReference>
<dbReference type="InterPro" id="IPR044770">
    <property type="entry name" value="MFS_spinster-like"/>
</dbReference>